<dbReference type="Gene3D" id="3.30.200.20">
    <property type="entry name" value="Phosphorylase Kinase, domain 1"/>
    <property type="match status" value="1"/>
</dbReference>
<feature type="region of interest" description="Disordered" evidence="1">
    <location>
        <begin position="466"/>
        <end position="489"/>
    </location>
</feature>
<dbReference type="CDD" id="cd13973">
    <property type="entry name" value="PK_MviN-like"/>
    <property type="match status" value="1"/>
</dbReference>
<dbReference type="GO" id="GO:0016301">
    <property type="term" value="F:kinase activity"/>
    <property type="evidence" value="ECO:0007669"/>
    <property type="project" value="UniProtKB-KW"/>
</dbReference>
<dbReference type="EMBL" id="JBEZFP010000135">
    <property type="protein sequence ID" value="MEU8138705.1"/>
    <property type="molecule type" value="Genomic_DNA"/>
</dbReference>
<keyword evidence="3" id="KW-0808">Transferase</keyword>
<feature type="compositionally biased region" description="Low complexity" evidence="1">
    <location>
        <begin position="542"/>
        <end position="560"/>
    </location>
</feature>
<accession>A0ABV3DSG9</accession>
<dbReference type="Gene3D" id="1.10.510.10">
    <property type="entry name" value="Transferase(Phosphotransferase) domain 1"/>
    <property type="match status" value="1"/>
</dbReference>
<evidence type="ECO:0000256" key="1">
    <source>
        <dbReference type="SAM" id="MobiDB-lite"/>
    </source>
</evidence>
<organism evidence="3 4">
    <name type="scientific">Streptodolium elevatio</name>
    <dbReference type="NCBI Taxonomy" id="3157996"/>
    <lineage>
        <taxon>Bacteria</taxon>
        <taxon>Bacillati</taxon>
        <taxon>Actinomycetota</taxon>
        <taxon>Actinomycetes</taxon>
        <taxon>Kitasatosporales</taxon>
        <taxon>Streptomycetaceae</taxon>
        <taxon>Streptodolium</taxon>
    </lineage>
</organism>
<feature type="compositionally biased region" description="Polar residues" evidence="1">
    <location>
        <begin position="75"/>
        <end position="94"/>
    </location>
</feature>
<feature type="domain" description="Protein kinase" evidence="2">
    <location>
        <begin position="204"/>
        <end position="482"/>
    </location>
</feature>
<dbReference type="PROSITE" id="PS50011">
    <property type="entry name" value="PROTEIN_KINASE_DOM"/>
    <property type="match status" value="1"/>
</dbReference>
<name>A0ABV3DSG9_9ACTN</name>
<proteinExistence type="predicted"/>
<feature type="compositionally biased region" description="Low complexity" evidence="1">
    <location>
        <begin position="32"/>
        <end position="72"/>
    </location>
</feature>
<reference evidence="3 4" key="1">
    <citation type="submission" date="2024-06" db="EMBL/GenBank/DDBJ databases">
        <title>The Natural Products Discovery Center: Release of the First 8490 Sequenced Strains for Exploring Actinobacteria Biosynthetic Diversity.</title>
        <authorList>
            <person name="Kalkreuter E."/>
            <person name="Kautsar S.A."/>
            <person name="Yang D."/>
            <person name="Bader C.D."/>
            <person name="Teijaro C.N."/>
            <person name="Fluegel L."/>
            <person name="Davis C.M."/>
            <person name="Simpson J.R."/>
            <person name="Lauterbach L."/>
            <person name="Steele A.D."/>
            <person name="Gui C."/>
            <person name="Meng S."/>
            <person name="Li G."/>
            <person name="Viehrig K."/>
            <person name="Ye F."/>
            <person name="Su P."/>
            <person name="Kiefer A.F."/>
            <person name="Nichols A."/>
            <person name="Cepeda A.J."/>
            <person name="Yan W."/>
            <person name="Fan B."/>
            <person name="Jiang Y."/>
            <person name="Adhikari A."/>
            <person name="Zheng C.-J."/>
            <person name="Schuster L."/>
            <person name="Cowan T.M."/>
            <person name="Smanski M.J."/>
            <person name="Chevrette M.G."/>
            <person name="De Carvalho L.P.S."/>
            <person name="Shen B."/>
        </authorList>
    </citation>
    <scope>NUCLEOTIDE SEQUENCE [LARGE SCALE GENOMIC DNA]</scope>
    <source>
        <strain evidence="3 4">NPDC048946</strain>
    </source>
</reference>
<keyword evidence="3" id="KW-0418">Kinase</keyword>
<feature type="compositionally biased region" description="Basic and acidic residues" evidence="1">
    <location>
        <begin position="164"/>
        <end position="190"/>
    </location>
</feature>
<dbReference type="RefSeq" id="WP_358362347.1">
    <property type="nucleotide sequence ID" value="NZ_JBEZFP010000135.1"/>
</dbReference>
<keyword evidence="4" id="KW-1185">Reference proteome</keyword>
<feature type="compositionally biased region" description="Low complexity" evidence="1">
    <location>
        <begin position="135"/>
        <end position="158"/>
    </location>
</feature>
<comment type="caution">
    <text evidence="3">The sequence shown here is derived from an EMBL/GenBank/DDBJ whole genome shotgun (WGS) entry which is preliminary data.</text>
</comment>
<dbReference type="InterPro" id="IPR011009">
    <property type="entry name" value="Kinase-like_dom_sf"/>
</dbReference>
<dbReference type="InterPro" id="IPR000719">
    <property type="entry name" value="Prot_kinase_dom"/>
</dbReference>
<feature type="region of interest" description="Disordered" evidence="1">
    <location>
        <begin position="125"/>
        <end position="190"/>
    </location>
</feature>
<protein>
    <submittedName>
        <fullName evidence="3">Protein kinase family protein</fullName>
    </submittedName>
</protein>
<dbReference type="SUPFAM" id="SSF56112">
    <property type="entry name" value="Protein kinase-like (PK-like)"/>
    <property type="match status" value="1"/>
</dbReference>
<gene>
    <name evidence="3" type="ORF">AB0C36_35055</name>
</gene>
<evidence type="ECO:0000313" key="3">
    <source>
        <dbReference type="EMBL" id="MEU8138705.1"/>
    </source>
</evidence>
<dbReference type="Proteomes" id="UP001551482">
    <property type="component" value="Unassembled WGS sequence"/>
</dbReference>
<sequence length="718" mass="74789">MTDRTAGSVHLMADGPSGSSTLDSGKTDTVDTDTTGSDTDANTDTDTGGNSGTDISTDSNSGTGAATRADGGTESGTEISAVNGTAESVGVTDTNDAKAADVTAETVALDPAADVADTIVDHEVPEAPSVDGKSAEATAETTVVPATDTDDTPGTTDTEAAEDAPQHDRPAEVATETREFESEEAEPPRRVADVAHGTRFAGRYRLEDKLSSNGKSATWRAVDEKLRRAVGIHLVAAGSEHARSVMAAARAAALVGDPRFVQVLDAAEEDGLVYVVKEWLPDADNLASLLATNPLPPHEAYEMARSVSDAMAVAHRAGLSHLRLDPDNVLRMHTGQYKIVGLSVEAALYGHDTTDAARDDTRAIGSLLYACLARRWPDAAAYGLPQAPRNGDKLCTPGQVKAHVHMPLEAIAMRALGQEYKHQAPFEAPEDVVAALAAIPTVLPPEPEPPVSAAGAEFDDEYTPTALLSRGSSGYNGGPPRAVATRSPAGPPPALGGGFGRFVKSIVAVIVLVAIVLATWQIAVHVNKDRDEQPAPTPTPSSSPQTSAAPAAAPPQTGQPIAVSGAKQFSLTPSGGAASDYPENVGLSFDGKPGTSWRPQSYVDGPEAKIRMGIGIIYDLGSVQDLRTARIQLAGDGDHTTLAIYAADPGASSFPTRLDGFSPIKEATTQGDEVTFTFEARTRFVLVWMTAMPMQRGDGQPFYSSGYQNGFAEVGFTS</sequence>
<evidence type="ECO:0000313" key="4">
    <source>
        <dbReference type="Proteomes" id="UP001551482"/>
    </source>
</evidence>
<evidence type="ECO:0000259" key="2">
    <source>
        <dbReference type="PROSITE" id="PS50011"/>
    </source>
</evidence>
<feature type="region of interest" description="Disordered" evidence="1">
    <location>
        <begin position="529"/>
        <end position="599"/>
    </location>
</feature>
<feature type="region of interest" description="Disordered" evidence="1">
    <location>
        <begin position="1"/>
        <end position="94"/>
    </location>
</feature>